<feature type="region of interest" description="Disordered" evidence="9">
    <location>
        <begin position="191"/>
        <end position="223"/>
    </location>
</feature>
<feature type="compositionally biased region" description="Low complexity" evidence="9">
    <location>
        <begin position="48"/>
        <end position="58"/>
    </location>
</feature>
<evidence type="ECO:0000256" key="1">
    <source>
        <dbReference type="ARBA" id="ARBA00004173"/>
    </source>
</evidence>
<dbReference type="PANTHER" id="PTHR11042">
    <property type="entry name" value="EUKARYOTIC TRANSLATION INITIATION FACTOR 2-ALPHA KINASE EIF2-ALPHA KINASE -RELATED"/>
    <property type="match status" value="1"/>
</dbReference>
<dbReference type="SMART" id="SM00916">
    <property type="entry name" value="L51_S25_CI-B8"/>
    <property type="match status" value="1"/>
</dbReference>
<evidence type="ECO:0000256" key="6">
    <source>
        <dbReference type="ARBA" id="ARBA00023128"/>
    </source>
</evidence>
<evidence type="ECO:0000256" key="7">
    <source>
        <dbReference type="ARBA" id="ARBA00037982"/>
    </source>
</evidence>
<dbReference type="PROSITE" id="PS50011">
    <property type="entry name" value="PROTEIN_KINASE_DOM"/>
    <property type="match status" value="1"/>
</dbReference>
<evidence type="ECO:0000313" key="12">
    <source>
        <dbReference type="Proteomes" id="UP000717515"/>
    </source>
</evidence>
<evidence type="ECO:0000256" key="2">
    <source>
        <dbReference type="ARBA" id="ARBA00022679"/>
    </source>
</evidence>
<evidence type="ECO:0000259" key="10">
    <source>
        <dbReference type="PROSITE" id="PS50011"/>
    </source>
</evidence>
<reference evidence="11" key="1">
    <citation type="submission" date="2021-07" db="EMBL/GenBank/DDBJ databases">
        <title>Draft genome of Mortierella alpina, strain LL118, isolated from an aspen leaf litter sample.</title>
        <authorList>
            <person name="Yang S."/>
            <person name="Vinatzer B.A."/>
        </authorList>
    </citation>
    <scope>NUCLEOTIDE SEQUENCE</scope>
    <source>
        <strain evidence="11">LL118</strain>
    </source>
</reference>
<feature type="compositionally biased region" description="Polar residues" evidence="9">
    <location>
        <begin position="206"/>
        <end position="223"/>
    </location>
</feature>
<dbReference type="Gene3D" id="1.10.510.10">
    <property type="entry name" value="Transferase(Phosphotransferase) domain 1"/>
    <property type="match status" value="1"/>
</dbReference>
<evidence type="ECO:0000256" key="8">
    <source>
        <dbReference type="PROSITE-ProRule" id="PRU10141"/>
    </source>
</evidence>
<feature type="compositionally biased region" description="Low complexity" evidence="9">
    <location>
        <begin position="616"/>
        <end position="625"/>
    </location>
</feature>
<dbReference type="PANTHER" id="PTHR11042:SF190">
    <property type="entry name" value="MITOSIS INHIBITOR PROTEIN KINASE MIK1"/>
    <property type="match status" value="1"/>
</dbReference>
<proteinExistence type="inferred from homology"/>
<dbReference type="AlphaFoldDB" id="A0A9P8A0X7"/>
<evidence type="ECO:0000256" key="4">
    <source>
        <dbReference type="ARBA" id="ARBA00022777"/>
    </source>
</evidence>
<organism evidence="11 12">
    <name type="scientific">Mortierella alpina</name>
    <name type="common">Oleaginous fungus</name>
    <name type="synonym">Mortierella renispora</name>
    <dbReference type="NCBI Taxonomy" id="64518"/>
    <lineage>
        <taxon>Eukaryota</taxon>
        <taxon>Fungi</taxon>
        <taxon>Fungi incertae sedis</taxon>
        <taxon>Mucoromycota</taxon>
        <taxon>Mortierellomycotina</taxon>
        <taxon>Mortierellomycetes</taxon>
        <taxon>Mortierellales</taxon>
        <taxon>Mortierellaceae</taxon>
        <taxon>Mortierella</taxon>
    </lineage>
</organism>
<dbReference type="GO" id="GO:0110031">
    <property type="term" value="P:negative regulation of G2/MI transition of meiotic cell cycle"/>
    <property type="evidence" value="ECO:0007669"/>
    <property type="project" value="TreeGrafter"/>
</dbReference>
<evidence type="ECO:0000313" key="11">
    <source>
        <dbReference type="EMBL" id="KAG9321380.1"/>
    </source>
</evidence>
<feature type="compositionally biased region" description="Pro residues" evidence="9">
    <location>
        <begin position="192"/>
        <end position="204"/>
    </location>
</feature>
<comment type="subcellular location">
    <subcellularLocation>
        <location evidence="1">Mitochondrion</location>
    </subcellularLocation>
</comment>
<dbReference type="InterPro" id="IPR050339">
    <property type="entry name" value="CC_SR_Kinase"/>
</dbReference>
<dbReference type="InterPro" id="IPR000719">
    <property type="entry name" value="Prot_kinase_dom"/>
</dbReference>
<keyword evidence="5 8" id="KW-0067">ATP-binding</keyword>
<dbReference type="Gene3D" id="3.30.200.20">
    <property type="entry name" value="Phosphorylase Kinase, domain 1"/>
    <property type="match status" value="1"/>
</dbReference>
<dbReference type="SUPFAM" id="SSF56112">
    <property type="entry name" value="Protein kinase-like (PK-like)"/>
    <property type="match status" value="1"/>
</dbReference>
<feature type="domain" description="Protein kinase" evidence="10">
    <location>
        <begin position="299"/>
        <end position="606"/>
    </location>
</feature>
<comment type="similarity">
    <text evidence="7">Belongs to the protein kinase superfamily. Ser/Thr protein kinase family. GCN2 subfamily.</text>
</comment>
<feature type="binding site" evidence="8">
    <location>
        <position position="328"/>
    </location>
    <ligand>
        <name>ATP</name>
        <dbReference type="ChEBI" id="CHEBI:30616"/>
    </ligand>
</feature>
<dbReference type="SMART" id="SM00220">
    <property type="entry name" value="S_TKc"/>
    <property type="match status" value="1"/>
</dbReference>
<dbReference type="SUPFAM" id="SSF52833">
    <property type="entry name" value="Thioredoxin-like"/>
    <property type="match status" value="1"/>
</dbReference>
<feature type="compositionally biased region" description="Polar residues" evidence="9">
    <location>
        <begin position="8"/>
        <end position="19"/>
    </location>
</feature>
<accession>A0A9P8A0X7</accession>
<dbReference type="Proteomes" id="UP000717515">
    <property type="component" value="Unassembled WGS sequence"/>
</dbReference>
<keyword evidence="3 8" id="KW-0547">Nucleotide-binding</keyword>
<dbReference type="PROSITE" id="PS00108">
    <property type="entry name" value="PROTEIN_KINASE_ST"/>
    <property type="match status" value="1"/>
</dbReference>
<evidence type="ECO:0000256" key="5">
    <source>
        <dbReference type="ARBA" id="ARBA00022840"/>
    </source>
</evidence>
<dbReference type="InterPro" id="IPR007741">
    <property type="entry name" value="Ribosomal_mL43/mS25/NADH_DH"/>
</dbReference>
<dbReference type="Pfam" id="PF05047">
    <property type="entry name" value="L51_S25_CI-B8"/>
    <property type="match status" value="1"/>
</dbReference>
<dbReference type="GO" id="GO:0005634">
    <property type="term" value="C:nucleus"/>
    <property type="evidence" value="ECO:0007669"/>
    <property type="project" value="TreeGrafter"/>
</dbReference>
<comment type="caution">
    <text evidence="11">The sequence shown here is derived from an EMBL/GenBank/DDBJ whole genome shotgun (WGS) entry which is preliminary data.</text>
</comment>
<keyword evidence="2" id="KW-0808">Transferase</keyword>
<dbReference type="Pfam" id="PF00069">
    <property type="entry name" value="Pkinase"/>
    <property type="match status" value="1"/>
</dbReference>
<dbReference type="InterPro" id="IPR036249">
    <property type="entry name" value="Thioredoxin-like_sf"/>
</dbReference>
<evidence type="ECO:0000256" key="9">
    <source>
        <dbReference type="SAM" id="MobiDB-lite"/>
    </source>
</evidence>
<dbReference type="PROSITE" id="PS00107">
    <property type="entry name" value="PROTEIN_KINASE_ATP"/>
    <property type="match status" value="1"/>
</dbReference>
<protein>
    <recommendedName>
        <fullName evidence="10">Protein kinase domain-containing protein</fullName>
    </recommendedName>
</protein>
<dbReference type="InterPro" id="IPR008271">
    <property type="entry name" value="Ser/Thr_kinase_AS"/>
</dbReference>
<feature type="region of interest" description="Disordered" evidence="9">
    <location>
        <begin position="610"/>
        <end position="630"/>
    </location>
</feature>
<dbReference type="GO" id="GO:0005739">
    <property type="term" value="C:mitochondrion"/>
    <property type="evidence" value="ECO:0007669"/>
    <property type="project" value="UniProtKB-SubCell"/>
</dbReference>
<dbReference type="InterPro" id="IPR011009">
    <property type="entry name" value="Kinase-like_dom_sf"/>
</dbReference>
<name>A0A9P8A0X7_MORAP</name>
<keyword evidence="6" id="KW-0496">Mitochondrion</keyword>
<dbReference type="GO" id="GO:0005524">
    <property type="term" value="F:ATP binding"/>
    <property type="evidence" value="ECO:0007669"/>
    <property type="project" value="UniProtKB-UniRule"/>
</dbReference>
<feature type="region of interest" description="Disordered" evidence="9">
    <location>
        <begin position="148"/>
        <end position="169"/>
    </location>
</feature>
<dbReference type="EMBL" id="JAIFTL010000209">
    <property type="protein sequence ID" value="KAG9321380.1"/>
    <property type="molecule type" value="Genomic_DNA"/>
</dbReference>
<keyword evidence="4" id="KW-0418">Kinase</keyword>
<feature type="region of interest" description="Disordered" evidence="9">
    <location>
        <begin position="516"/>
        <end position="543"/>
    </location>
</feature>
<gene>
    <name evidence="11" type="ORF">KVV02_002112</name>
</gene>
<dbReference type="Gene3D" id="3.40.30.10">
    <property type="entry name" value="Glutaredoxin"/>
    <property type="match status" value="1"/>
</dbReference>
<evidence type="ECO:0000256" key="3">
    <source>
        <dbReference type="ARBA" id="ARBA00022741"/>
    </source>
</evidence>
<feature type="region of interest" description="Disordered" evidence="9">
    <location>
        <begin position="1"/>
        <end position="61"/>
    </location>
</feature>
<feature type="compositionally biased region" description="Acidic residues" evidence="9">
    <location>
        <begin position="34"/>
        <end position="47"/>
    </location>
</feature>
<sequence length="760" mass="83876">MTRMQDLTMVSNSIASTESGAVPDQEDIGTPMDLDLDPEQEDAESDNDSTTSTSLPSSFLAGIKSLEHRRLSTSVISTPQGHRNPMLLEGEREAAMPKRRILRAPAHRDDDDCFSTPTKIPGATASHMRSGFSRTASLLTRMHEKGTLLGKHHQTPSPGEEPGSRTKGFKSLQNFTQHDLSSLDIDPALFTPIPPPDFGTPPGTPSKASPFSPSVSYQKSSNVTPSPFEASDVDYNPFLGPSKPKARFELDYLSESQWYSDYPHHLTVEYLEELFRLDKRVMFTKTAPGSRDYLKANFYVSETVLGLGQFSDVLKVQSKTTKEFFAVKRLLKTVQGAMERKRYLAEVRNMWRVEKSPNVLQLLEAWEQKGKIYMRLELCKLGSLKSALAAQKKYGGFSESRIWKCLADLASGLRAIHDSNIIHLDIKPENIFITAAGALKIGDFGHSITFPVEVKDIAEGDKFYMAMELLNGGCGKYSDVFSLGITVYEMVMNKSGDLPGDGPEWHRLREGDIDVDGVMDESKTETTPCDTPPTESPSSSQSASNVIVAAVTPSALDLGASELTLTKKTSSQRVFSDDLIRLMKAMMHAACEQRPTAVMILNTPAIQRILTRRSDPSSSNSSSSMRSDEAMSGLLLHESTLTANNPHSATMSKIHTVVNDLRNGLGAIKLRSDVKKVTLMFSRRSDNAGARYFLRENMPRIQYNNPAIQFDIQKVQQPGVSPELTIEFANNDIKKISCSRIQSSEICKQFLSATSEGSSA</sequence>
<dbReference type="InterPro" id="IPR017441">
    <property type="entry name" value="Protein_kinase_ATP_BS"/>
</dbReference>
<dbReference type="GO" id="GO:0004672">
    <property type="term" value="F:protein kinase activity"/>
    <property type="evidence" value="ECO:0007669"/>
    <property type="project" value="InterPro"/>
</dbReference>